<comment type="caution">
    <text evidence="3">The sequence shown here is derived from an EMBL/GenBank/DDBJ whole genome shotgun (WGS) entry which is preliminary data.</text>
</comment>
<dbReference type="Gene3D" id="3.40.50.720">
    <property type="entry name" value="NAD(P)-binding Rossmann-like Domain"/>
    <property type="match status" value="1"/>
</dbReference>
<dbReference type="EMBL" id="JBEZVE010000025">
    <property type="protein sequence ID" value="MEU3786027.1"/>
    <property type="molecule type" value="Genomic_DNA"/>
</dbReference>
<reference evidence="3 4" key="1">
    <citation type="submission" date="2024-06" db="EMBL/GenBank/DDBJ databases">
        <title>The Natural Products Discovery Center: Release of the First 8490 Sequenced Strains for Exploring Actinobacteria Biosynthetic Diversity.</title>
        <authorList>
            <person name="Kalkreuter E."/>
            <person name="Kautsar S.A."/>
            <person name="Yang D."/>
            <person name="Bader C.D."/>
            <person name="Teijaro C.N."/>
            <person name="Fluegel L."/>
            <person name="Davis C.M."/>
            <person name="Simpson J.R."/>
            <person name="Lauterbach L."/>
            <person name="Steele A.D."/>
            <person name="Gui C."/>
            <person name="Meng S."/>
            <person name="Li G."/>
            <person name="Viehrig K."/>
            <person name="Ye F."/>
            <person name="Su P."/>
            <person name="Kiefer A.F."/>
            <person name="Nichols A."/>
            <person name="Cepeda A.J."/>
            <person name="Yan W."/>
            <person name="Fan B."/>
            <person name="Jiang Y."/>
            <person name="Adhikari A."/>
            <person name="Zheng C.-J."/>
            <person name="Schuster L."/>
            <person name="Cowan T.M."/>
            <person name="Smanski M.J."/>
            <person name="Chevrette M.G."/>
            <person name="De Carvalho L.P.S."/>
            <person name="Shen B."/>
        </authorList>
    </citation>
    <scope>NUCLEOTIDE SEQUENCE [LARGE SCALE GENOMIC DNA]</scope>
    <source>
        <strain evidence="3 4">NPDC033843</strain>
    </source>
</reference>
<feature type="domain" description="Enoyl reductase (ER)" evidence="2">
    <location>
        <begin position="13"/>
        <end position="315"/>
    </location>
</feature>
<sequence>MDMKAVVVTDFAALPEIVDLPTPEPGAGEVLVRIHAAGVNPFDWKVTDGALKGSVVHEFPLVMGSDGAGVVERTGPGVTRFRPGDRVYGQFMRVSQGQGSYAEYTLAEQDAKIAFMPEALSFRLAAALPTATVTAYQAVQAARIADGHTLLINGGGGGVGQSAIQFAARAGARVLATGTAGLADHLRDLGAHTVIDYTRAPTHEQVAATYPEGIDAVLDLVTPAGGDISPMTGLLRPGSILVSTNYATDPDALAARGILGVNLGSRPSAETLTILAELAATGELRIRIDAEVQLADAPAVIARVRAGHVTGKTVIVP</sequence>
<protein>
    <submittedName>
        <fullName evidence="3">NADP-dependent oxidoreductase</fullName>
        <ecNumber evidence="3">1.-.-.-</ecNumber>
    </submittedName>
</protein>
<dbReference type="InterPro" id="IPR051603">
    <property type="entry name" value="Zinc-ADH_QOR/CCCR"/>
</dbReference>
<evidence type="ECO:0000259" key="2">
    <source>
        <dbReference type="SMART" id="SM00829"/>
    </source>
</evidence>
<accession>A0ABV2ZTX6</accession>
<dbReference type="RefSeq" id="WP_361707880.1">
    <property type="nucleotide sequence ID" value="NZ_JBEZVE010000025.1"/>
</dbReference>
<dbReference type="EC" id="1.-.-.-" evidence="3"/>
<evidence type="ECO:0000256" key="1">
    <source>
        <dbReference type="ARBA" id="ARBA00022857"/>
    </source>
</evidence>
<dbReference type="InterPro" id="IPR013154">
    <property type="entry name" value="ADH-like_N"/>
</dbReference>
<dbReference type="InterPro" id="IPR011032">
    <property type="entry name" value="GroES-like_sf"/>
</dbReference>
<keyword evidence="1" id="KW-0521">NADP</keyword>
<dbReference type="InterPro" id="IPR020843">
    <property type="entry name" value="ER"/>
</dbReference>
<dbReference type="Gene3D" id="3.90.180.10">
    <property type="entry name" value="Medium-chain alcohol dehydrogenases, catalytic domain"/>
    <property type="match status" value="1"/>
</dbReference>
<dbReference type="InterPro" id="IPR036291">
    <property type="entry name" value="NAD(P)-bd_dom_sf"/>
</dbReference>
<keyword evidence="4" id="KW-1185">Reference proteome</keyword>
<dbReference type="Proteomes" id="UP001550739">
    <property type="component" value="Unassembled WGS sequence"/>
</dbReference>
<evidence type="ECO:0000313" key="3">
    <source>
        <dbReference type="EMBL" id="MEU3786027.1"/>
    </source>
</evidence>
<dbReference type="SMART" id="SM00829">
    <property type="entry name" value="PKS_ER"/>
    <property type="match status" value="1"/>
</dbReference>
<dbReference type="PANTHER" id="PTHR44154">
    <property type="entry name" value="QUINONE OXIDOREDUCTASE"/>
    <property type="match status" value="1"/>
</dbReference>
<name>A0ABV2ZTX6_9ACTN</name>
<dbReference type="Pfam" id="PF08240">
    <property type="entry name" value="ADH_N"/>
    <property type="match status" value="1"/>
</dbReference>
<dbReference type="Pfam" id="PF13602">
    <property type="entry name" value="ADH_zinc_N_2"/>
    <property type="match status" value="1"/>
</dbReference>
<dbReference type="SUPFAM" id="SSF50129">
    <property type="entry name" value="GroES-like"/>
    <property type="match status" value="1"/>
</dbReference>
<dbReference type="GO" id="GO:0016491">
    <property type="term" value="F:oxidoreductase activity"/>
    <property type="evidence" value="ECO:0007669"/>
    <property type="project" value="UniProtKB-KW"/>
</dbReference>
<evidence type="ECO:0000313" key="4">
    <source>
        <dbReference type="Proteomes" id="UP001550739"/>
    </source>
</evidence>
<dbReference type="CDD" id="cd05289">
    <property type="entry name" value="MDR_like_2"/>
    <property type="match status" value="1"/>
</dbReference>
<keyword evidence="3" id="KW-0560">Oxidoreductase</keyword>
<dbReference type="SUPFAM" id="SSF51735">
    <property type="entry name" value="NAD(P)-binding Rossmann-fold domains"/>
    <property type="match status" value="1"/>
</dbReference>
<organism evidence="3 4">
    <name type="scientific">Streptomyces sp. 900129855</name>
    <dbReference type="NCBI Taxonomy" id="3155129"/>
    <lineage>
        <taxon>Bacteria</taxon>
        <taxon>Bacillati</taxon>
        <taxon>Actinomycetota</taxon>
        <taxon>Actinomycetes</taxon>
        <taxon>Kitasatosporales</taxon>
        <taxon>Streptomycetaceae</taxon>
        <taxon>Streptomyces</taxon>
    </lineage>
</organism>
<dbReference type="PANTHER" id="PTHR44154:SF1">
    <property type="entry name" value="QUINONE OXIDOREDUCTASE"/>
    <property type="match status" value="1"/>
</dbReference>
<gene>
    <name evidence="3" type="ORF">AB0E89_36750</name>
</gene>
<proteinExistence type="predicted"/>